<evidence type="ECO:0000259" key="14">
    <source>
        <dbReference type="SMART" id="SM00382"/>
    </source>
</evidence>
<name>A0A229FVI6_9BURK</name>
<comment type="subcellular location">
    <subcellularLocation>
        <location evidence="1">Cell membrane</location>
        <topology evidence="1">Peripheral membrane protein</topology>
        <orientation evidence="1">Cytoplasmic side</orientation>
    </subcellularLocation>
</comment>
<dbReference type="InterPro" id="IPR000897">
    <property type="entry name" value="SRP54_GTPase_dom"/>
</dbReference>
<evidence type="ECO:0000256" key="13">
    <source>
        <dbReference type="NCBIfam" id="TIGR03499"/>
    </source>
</evidence>
<dbReference type="GO" id="GO:0005525">
    <property type="term" value="F:GTP binding"/>
    <property type="evidence" value="ECO:0007669"/>
    <property type="project" value="UniProtKB-UniRule"/>
</dbReference>
<dbReference type="GO" id="GO:0006614">
    <property type="term" value="P:SRP-dependent cotranslational protein targeting to membrane"/>
    <property type="evidence" value="ECO:0007669"/>
    <property type="project" value="UniProtKB-UniRule"/>
</dbReference>
<dbReference type="CDD" id="cd17873">
    <property type="entry name" value="FlhF"/>
    <property type="match status" value="1"/>
</dbReference>
<keyword evidence="7" id="KW-1005">Bacterial flagellum biogenesis</keyword>
<keyword evidence="5" id="KW-1003">Cell membrane</keyword>
<dbReference type="Proteomes" id="UP000215188">
    <property type="component" value="Unassembled WGS sequence"/>
</dbReference>
<evidence type="ECO:0000256" key="2">
    <source>
        <dbReference type="ARBA" id="ARBA00008531"/>
    </source>
</evidence>
<accession>A0A229FVI6</accession>
<keyword evidence="16" id="KW-0282">Flagellum</keyword>
<dbReference type="InterPro" id="IPR047040">
    <property type="entry name" value="FlhF__GTPase_dom"/>
</dbReference>
<organism evidence="16 17">
    <name type="scientific">Polynucleobacter cosmopolitanus</name>
    <dbReference type="NCBI Taxonomy" id="351345"/>
    <lineage>
        <taxon>Bacteria</taxon>
        <taxon>Pseudomonadati</taxon>
        <taxon>Pseudomonadota</taxon>
        <taxon>Betaproteobacteria</taxon>
        <taxon>Burkholderiales</taxon>
        <taxon>Burkholderiaceae</taxon>
        <taxon>Polynucleobacter</taxon>
    </lineage>
</organism>
<evidence type="ECO:0000256" key="4">
    <source>
        <dbReference type="ARBA" id="ARBA00022448"/>
    </source>
</evidence>
<dbReference type="SUPFAM" id="SSF52540">
    <property type="entry name" value="P-loop containing nucleoside triphosphate hydrolases"/>
    <property type="match status" value="1"/>
</dbReference>
<dbReference type="OrthoDB" id="9778554at2"/>
<keyword evidence="10" id="KW-0472">Membrane</keyword>
<evidence type="ECO:0000256" key="10">
    <source>
        <dbReference type="ARBA" id="ARBA00023136"/>
    </source>
</evidence>
<feature type="domain" description="AAA+ ATPase" evidence="14">
    <location>
        <begin position="176"/>
        <end position="300"/>
    </location>
</feature>
<keyword evidence="8" id="KW-0653">Protein transport</keyword>
<reference evidence="16 17" key="1">
    <citation type="submission" date="2017-06" db="EMBL/GenBank/DDBJ databases">
        <title>Reclassification of a Polynucleobacter cosmopolitanus strain isolated from tropical Lake Victoria as Polynucleobacter victoriensis comb. nov.</title>
        <authorList>
            <person name="Hahn M.W."/>
        </authorList>
    </citation>
    <scope>NUCLEOTIDE SEQUENCE [LARGE SCALE GENOMIC DNA]</scope>
    <source>
        <strain evidence="16 17">MWH-MoIso2</strain>
    </source>
</reference>
<dbReference type="PANTHER" id="PTHR43134:SF3">
    <property type="entry name" value="FLAGELLAR BIOSYNTHESIS PROTEIN FLHF"/>
    <property type="match status" value="1"/>
</dbReference>
<dbReference type="SMART" id="SM00382">
    <property type="entry name" value="AAA"/>
    <property type="match status" value="1"/>
</dbReference>
<evidence type="ECO:0000256" key="9">
    <source>
        <dbReference type="ARBA" id="ARBA00023134"/>
    </source>
</evidence>
<keyword evidence="17" id="KW-1185">Reference proteome</keyword>
<protein>
    <recommendedName>
        <fullName evidence="3 13">Flagellar biosynthesis protein FlhF</fullName>
    </recommendedName>
</protein>
<evidence type="ECO:0000256" key="6">
    <source>
        <dbReference type="ARBA" id="ARBA00022741"/>
    </source>
</evidence>
<dbReference type="PANTHER" id="PTHR43134">
    <property type="entry name" value="SIGNAL RECOGNITION PARTICLE RECEPTOR SUBUNIT ALPHA"/>
    <property type="match status" value="1"/>
</dbReference>
<comment type="caution">
    <text evidence="16">The sequence shown here is derived from an EMBL/GenBank/DDBJ whole genome shotgun (WGS) entry which is preliminary data.</text>
</comment>
<dbReference type="InterPro" id="IPR020006">
    <property type="entry name" value="FlhF"/>
</dbReference>
<evidence type="ECO:0000256" key="3">
    <source>
        <dbReference type="ARBA" id="ARBA00014919"/>
    </source>
</evidence>
<evidence type="ECO:0000313" key="16">
    <source>
        <dbReference type="EMBL" id="OXL15578.1"/>
    </source>
</evidence>
<sequence length="405" mass="44778">MKVQRFIGSTSGETLDHVRNALGPNAMILSNRSIEEGIEILACSENDFKDVVHRHDPEIQPINKTVFPKPQSPIIINTTSTPTFDMSDFMGEIRSIRDSLQAQISELSWGKLQEQNPIKSELLRELFGLGFSASLSRYLIEKSPLELDKYQTLEWMKNCLVRNISTLPNEDEFLDQGGVYALVGPTGVGKTTTTAKIAARYVMRHGSSNLALITTDGYRIGAEEQLRIYGKILGVMVHSVKDEADLNLALNQLKSKHMVLIDTVGMSQRDQKVSEQIAMLSATDVALKRLLCVNATTNIETLYEVVSAYSGSGLDGCVLTKIDEAVNLGNALDVIIRQKLRLYYLSTGQRVPEDISAVNPSELINQAFVVNKFTSATLYEEVELPAIASTSQQILTQKTSAYVKS</sequence>
<dbReference type="Gene3D" id="3.40.50.300">
    <property type="entry name" value="P-loop containing nucleotide triphosphate hydrolases"/>
    <property type="match status" value="1"/>
</dbReference>
<evidence type="ECO:0000256" key="12">
    <source>
        <dbReference type="ARBA" id="ARBA00025337"/>
    </source>
</evidence>
<dbReference type="GO" id="GO:0005886">
    <property type="term" value="C:plasma membrane"/>
    <property type="evidence" value="ECO:0007669"/>
    <property type="project" value="UniProtKB-SubCell"/>
</dbReference>
<keyword evidence="11" id="KW-1006">Bacterial flagellum protein export</keyword>
<dbReference type="GO" id="GO:0015031">
    <property type="term" value="P:protein transport"/>
    <property type="evidence" value="ECO:0007669"/>
    <property type="project" value="UniProtKB-KW"/>
</dbReference>
<keyword evidence="9" id="KW-0342">GTP-binding</keyword>
<dbReference type="FunFam" id="3.40.50.300:FF:000695">
    <property type="entry name" value="Flagellar biosynthesis regulator FlhF"/>
    <property type="match status" value="1"/>
</dbReference>
<dbReference type="RefSeq" id="WP_089514617.1">
    <property type="nucleotide sequence ID" value="NZ_NJGG01000001.1"/>
</dbReference>
<dbReference type="InterPro" id="IPR027417">
    <property type="entry name" value="P-loop_NTPase"/>
</dbReference>
<dbReference type="NCBIfam" id="TIGR03499">
    <property type="entry name" value="FlhF"/>
    <property type="match status" value="1"/>
</dbReference>
<dbReference type="Gene3D" id="1.20.120.1380">
    <property type="entry name" value="Flagellar FlhF biosynthesis protein, N domain"/>
    <property type="match status" value="1"/>
</dbReference>
<evidence type="ECO:0000256" key="5">
    <source>
        <dbReference type="ARBA" id="ARBA00022475"/>
    </source>
</evidence>
<keyword evidence="16" id="KW-0966">Cell projection</keyword>
<evidence type="ECO:0000256" key="8">
    <source>
        <dbReference type="ARBA" id="ARBA00022927"/>
    </source>
</evidence>
<evidence type="ECO:0000256" key="1">
    <source>
        <dbReference type="ARBA" id="ARBA00004413"/>
    </source>
</evidence>
<comment type="function">
    <text evidence="12">Necessary for flagellar biosynthesis. May be involved in translocation of the flagellum.</text>
</comment>
<dbReference type="Pfam" id="PF00448">
    <property type="entry name" value="SRP54"/>
    <property type="match status" value="1"/>
</dbReference>
<dbReference type="GO" id="GO:0005047">
    <property type="term" value="F:signal recognition particle binding"/>
    <property type="evidence" value="ECO:0007669"/>
    <property type="project" value="TreeGrafter"/>
</dbReference>
<dbReference type="SMART" id="SM00962">
    <property type="entry name" value="SRP54"/>
    <property type="match status" value="1"/>
</dbReference>
<evidence type="ECO:0000259" key="15">
    <source>
        <dbReference type="SMART" id="SM00962"/>
    </source>
</evidence>
<keyword evidence="6" id="KW-0547">Nucleotide-binding</keyword>
<evidence type="ECO:0000256" key="7">
    <source>
        <dbReference type="ARBA" id="ARBA00022795"/>
    </source>
</evidence>
<gene>
    <name evidence="16" type="primary">flhF</name>
    <name evidence="16" type="ORF">AOC33_00300</name>
</gene>
<proteinExistence type="inferred from homology"/>
<dbReference type="InterPro" id="IPR003593">
    <property type="entry name" value="AAA+_ATPase"/>
</dbReference>
<evidence type="ECO:0000256" key="11">
    <source>
        <dbReference type="ARBA" id="ARBA00023225"/>
    </source>
</evidence>
<comment type="similarity">
    <text evidence="2">Belongs to the GTP-binding SRP family.</text>
</comment>
<dbReference type="AlphaFoldDB" id="A0A229FVI6"/>
<feature type="domain" description="SRP54-type proteins GTP-binding" evidence="15">
    <location>
        <begin position="177"/>
        <end position="369"/>
    </location>
</feature>
<keyword evidence="4" id="KW-0813">Transport</keyword>
<dbReference type="EMBL" id="NJGG01000001">
    <property type="protein sequence ID" value="OXL15578.1"/>
    <property type="molecule type" value="Genomic_DNA"/>
</dbReference>
<dbReference type="GO" id="GO:0003924">
    <property type="term" value="F:GTPase activity"/>
    <property type="evidence" value="ECO:0007669"/>
    <property type="project" value="UniProtKB-UniRule"/>
</dbReference>
<keyword evidence="16" id="KW-0969">Cilium</keyword>
<evidence type="ECO:0000313" key="17">
    <source>
        <dbReference type="Proteomes" id="UP000215188"/>
    </source>
</evidence>
<dbReference type="GO" id="GO:0044781">
    <property type="term" value="P:bacterial-type flagellum organization"/>
    <property type="evidence" value="ECO:0007669"/>
    <property type="project" value="UniProtKB-UniRule"/>
</dbReference>